<dbReference type="OrthoDB" id="285651at2"/>
<dbReference type="InterPro" id="IPR045584">
    <property type="entry name" value="Pilin-like"/>
</dbReference>
<dbReference type="PANTHER" id="PTHR34978:SF3">
    <property type="entry name" value="SLR0241 PROTEIN"/>
    <property type="match status" value="1"/>
</dbReference>
<gene>
    <name evidence="5" type="primary">blaR1_7</name>
    <name evidence="5" type="ORF">KOR34_42960</name>
</gene>
<accession>A0A5C5V3K5</accession>
<feature type="region of interest" description="Disordered" evidence="1">
    <location>
        <begin position="70"/>
        <end position="93"/>
    </location>
</feature>
<evidence type="ECO:0000256" key="1">
    <source>
        <dbReference type="SAM" id="MobiDB-lite"/>
    </source>
</evidence>
<proteinExistence type="predicted"/>
<dbReference type="Proteomes" id="UP000316714">
    <property type="component" value="Unassembled WGS sequence"/>
</dbReference>
<dbReference type="InterPro" id="IPR052173">
    <property type="entry name" value="Beta-lactam_resp_regulator"/>
</dbReference>
<dbReference type="InterPro" id="IPR011453">
    <property type="entry name" value="DUF1559"/>
</dbReference>
<feature type="transmembrane region" description="Helical" evidence="2">
    <location>
        <begin position="132"/>
        <end position="152"/>
    </location>
</feature>
<dbReference type="Pfam" id="PF05569">
    <property type="entry name" value="Peptidase_M56"/>
    <property type="match status" value="1"/>
</dbReference>
<evidence type="ECO:0000313" key="5">
    <source>
        <dbReference type="EMBL" id="TWT32533.1"/>
    </source>
</evidence>
<feature type="transmembrane region" description="Helical" evidence="2">
    <location>
        <begin position="36"/>
        <end position="55"/>
    </location>
</feature>
<dbReference type="CDD" id="cd07341">
    <property type="entry name" value="M56_BlaR1_MecR1_like"/>
    <property type="match status" value="1"/>
</dbReference>
<dbReference type="Pfam" id="PF07596">
    <property type="entry name" value="SBP_bac_10"/>
    <property type="match status" value="1"/>
</dbReference>
<organism evidence="5 6">
    <name type="scientific">Posidoniimonas corsicana</name>
    <dbReference type="NCBI Taxonomy" id="1938618"/>
    <lineage>
        <taxon>Bacteria</taxon>
        <taxon>Pseudomonadati</taxon>
        <taxon>Planctomycetota</taxon>
        <taxon>Planctomycetia</taxon>
        <taxon>Pirellulales</taxon>
        <taxon>Lacipirellulaceae</taxon>
        <taxon>Posidoniimonas</taxon>
    </lineage>
</organism>
<keyword evidence="6" id="KW-1185">Reference proteome</keyword>
<keyword evidence="2" id="KW-0812">Transmembrane</keyword>
<feature type="domain" description="DUF1559" evidence="4">
    <location>
        <begin position="676"/>
        <end position="786"/>
    </location>
</feature>
<evidence type="ECO:0000259" key="3">
    <source>
        <dbReference type="Pfam" id="PF05569"/>
    </source>
</evidence>
<keyword evidence="2" id="KW-0472">Membrane</keyword>
<dbReference type="EMBL" id="SIHJ01000003">
    <property type="protein sequence ID" value="TWT32533.1"/>
    <property type="molecule type" value="Genomic_DNA"/>
</dbReference>
<evidence type="ECO:0000259" key="4">
    <source>
        <dbReference type="Pfam" id="PF07596"/>
    </source>
</evidence>
<protein>
    <submittedName>
        <fullName evidence="5">Regulatory protein BlaR1</fullName>
    </submittedName>
</protein>
<dbReference type="RefSeq" id="WP_146567984.1">
    <property type="nucleotide sequence ID" value="NZ_SIHJ01000003.1"/>
</dbReference>
<dbReference type="AlphaFoldDB" id="A0A5C5V3K5"/>
<feature type="domain" description="Peptidase M56" evidence="3">
    <location>
        <begin position="129"/>
        <end position="325"/>
    </location>
</feature>
<reference evidence="5 6" key="1">
    <citation type="submission" date="2019-02" db="EMBL/GenBank/DDBJ databases">
        <title>Deep-cultivation of Planctomycetes and their phenomic and genomic characterization uncovers novel biology.</title>
        <authorList>
            <person name="Wiegand S."/>
            <person name="Jogler M."/>
            <person name="Boedeker C."/>
            <person name="Pinto D."/>
            <person name="Vollmers J."/>
            <person name="Rivas-Marin E."/>
            <person name="Kohn T."/>
            <person name="Peeters S.H."/>
            <person name="Heuer A."/>
            <person name="Rast P."/>
            <person name="Oberbeckmann S."/>
            <person name="Bunk B."/>
            <person name="Jeske O."/>
            <person name="Meyerdierks A."/>
            <person name="Storesund J.E."/>
            <person name="Kallscheuer N."/>
            <person name="Luecker S."/>
            <person name="Lage O.M."/>
            <person name="Pohl T."/>
            <person name="Merkel B.J."/>
            <person name="Hornburger P."/>
            <person name="Mueller R.-W."/>
            <person name="Bruemmer F."/>
            <person name="Labrenz M."/>
            <person name="Spormann A.M."/>
            <person name="Op Den Camp H."/>
            <person name="Overmann J."/>
            <person name="Amann R."/>
            <person name="Jetten M.S.M."/>
            <person name="Mascher T."/>
            <person name="Medema M.H."/>
            <person name="Devos D.P."/>
            <person name="Kaster A.-K."/>
            <person name="Ovreas L."/>
            <person name="Rohde M."/>
            <person name="Galperin M.Y."/>
            <person name="Jogler C."/>
        </authorList>
    </citation>
    <scope>NUCLEOTIDE SEQUENCE [LARGE SCALE GENOMIC DNA]</scope>
    <source>
        <strain evidence="5 6">KOR34</strain>
    </source>
</reference>
<feature type="compositionally biased region" description="Low complexity" evidence="1">
    <location>
        <begin position="70"/>
        <end position="86"/>
    </location>
</feature>
<name>A0A5C5V3K5_9BACT</name>
<feature type="transmembrane region" description="Helical" evidence="2">
    <location>
        <begin position="12"/>
        <end position="29"/>
    </location>
</feature>
<comment type="caution">
    <text evidence="5">The sequence shown here is derived from an EMBL/GenBank/DDBJ whole genome shotgun (WGS) entry which is preliminary data.</text>
</comment>
<dbReference type="PANTHER" id="PTHR34978">
    <property type="entry name" value="POSSIBLE SENSOR-TRANSDUCER PROTEIN BLAR"/>
    <property type="match status" value="1"/>
</dbReference>
<evidence type="ECO:0000313" key="6">
    <source>
        <dbReference type="Proteomes" id="UP000316714"/>
    </source>
</evidence>
<dbReference type="SUPFAM" id="SSF54523">
    <property type="entry name" value="Pili subunits"/>
    <property type="match status" value="1"/>
</dbReference>
<sequence length="891" mass="97306">MITLDAMLLRGALQVAFFSIALAVIYAGARWLGARAAAATLLWGMVLTLGLTLLVGSPWPRWELRATQRAASPAPAPAASTPQPTAGAVGQNPPVEIAPATIQQFTLSDYAAEFTAALTEPRPVDRNDSVQWSWIVLAATAGVAFGVLRLALGLVSVRKLSRESTPITDEPLLAVLHRLRAELALDAPVAVRESASLSTPATIGWRRPQILLPAGWRTWSDGERHAVLAHELAHIAGRDYLGWIVARLAVAVHFYNPLVRWLAARLQLEQELAADAAAARAVGDRQGYLQTLAALALATPPQRVAGPARTLFPTRSLLMRRVEMLRSPLATLKSRPLTSRLQVAAGCLLALAAVGIAGLRPPTLVAEEPIEVLSYTIAEHEPLPLTLAPEGSMAALSVRPASVVERPEFASLTEYLNSLPPLKETGLRAKDVAELLVIVPEPRRGLAPRIVVRLHDAKTCETLIEKLSAQSNLKEVSGGEHQTWRDASEQLTRYDAATLVIDHYATTENGQPPELLNPLPEWADSWGERNLAVNLWADNQKILATGLRQELQENPQAAMIAPLIEKIRHIVGSLSIDDNARFELTASTDSEQSAKQVAATLEALRVLAQNGLAQQRNNAPEEHREMIMQALDVIDAAVAGLDIKADGSSASMAYEPDQSVAQIAEVATTLLPAVDAARASARRQQGLNNLKQLGLAMHNFYSVHERLPQASSTDYYDYEAKQWRKSEHPHSWRVTLLPFLEQQALYNAYRFDEPWDSEANMRIANTLVPVMVDPNSTSSTNASYFMPVGPDTAFPKDRALTFMDIRDGTSKTILFVQAKRDTPWTKPEDIEVTADGKLPELGGFSQGVFLVALIDGSAHTLSQDMPEDILRAMFTRDGREDYDLSTFRVPR</sequence>
<keyword evidence="2" id="KW-1133">Transmembrane helix</keyword>
<dbReference type="InterPro" id="IPR008756">
    <property type="entry name" value="Peptidase_M56"/>
</dbReference>
<evidence type="ECO:0000256" key="2">
    <source>
        <dbReference type="SAM" id="Phobius"/>
    </source>
</evidence>